<feature type="compositionally biased region" description="Acidic residues" evidence="1">
    <location>
        <begin position="177"/>
        <end position="194"/>
    </location>
</feature>
<gene>
    <name evidence="2" type="ORF">SOCE26_079200</name>
</gene>
<protein>
    <submittedName>
        <fullName evidence="2">Uncharacterized protein</fullName>
    </submittedName>
</protein>
<feature type="compositionally biased region" description="Basic and acidic residues" evidence="1">
    <location>
        <begin position="128"/>
        <end position="137"/>
    </location>
</feature>
<dbReference type="AlphaFoldDB" id="A0A2L0F4B3"/>
<evidence type="ECO:0000313" key="3">
    <source>
        <dbReference type="Proteomes" id="UP000238348"/>
    </source>
</evidence>
<dbReference type="RefSeq" id="WP_104984601.1">
    <property type="nucleotide sequence ID" value="NZ_CP012673.1"/>
</dbReference>
<dbReference type="EMBL" id="CP012673">
    <property type="protein sequence ID" value="AUX46414.1"/>
    <property type="molecule type" value="Genomic_DNA"/>
</dbReference>
<dbReference type="Proteomes" id="UP000238348">
    <property type="component" value="Chromosome"/>
</dbReference>
<feature type="region of interest" description="Disordered" evidence="1">
    <location>
        <begin position="89"/>
        <end position="194"/>
    </location>
</feature>
<evidence type="ECO:0000256" key="1">
    <source>
        <dbReference type="SAM" id="MobiDB-lite"/>
    </source>
</evidence>
<sequence>MTTYGFDERHQERLLVPEFITYAWCADFWYQTPPNVRAQVSKARRSQYARIARLPPLLVEKLDKAGVPFYALRFVAYAETVVEQEERARKVLAGERPPRRMPPPPDEPKASKATKRRRGRPAYPRAQPGEKKPRADEQGSPTAQPHGDDSAEQQANQFDEMMSLIAFHLAGKLESNSDPDNESADDDLDEEAPL</sequence>
<proteinExistence type="predicted"/>
<organism evidence="2 3">
    <name type="scientific">Sorangium cellulosum</name>
    <name type="common">Polyangium cellulosum</name>
    <dbReference type="NCBI Taxonomy" id="56"/>
    <lineage>
        <taxon>Bacteria</taxon>
        <taxon>Pseudomonadati</taxon>
        <taxon>Myxococcota</taxon>
        <taxon>Polyangia</taxon>
        <taxon>Polyangiales</taxon>
        <taxon>Polyangiaceae</taxon>
        <taxon>Sorangium</taxon>
    </lineage>
</organism>
<name>A0A2L0F4B3_SORCE</name>
<reference evidence="2 3" key="1">
    <citation type="submission" date="2015-09" db="EMBL/GenBank/DDBJ databases">
        <title>Sorangium comparison.</title>
        <authorList>
            <person name="Zaburannyi N."/>
            <person name="Bunk B."/>
            <person name="Overmann J."/>
            <person name="Mueller R."/>
        </authorList>
    </citation>
    <scope>NUCLEOTIDE SEQUENCE [LARGE SCALE GENOMIC DNA]</scope>
    <source>
        <strain evidence="2 3">So ce26</strain>
    </source>
</reference>
<feature type="compositionally biased region" description="Basic and acidic residues" evidence="1">
    <location>
        <begin position="89"/>
        <end position="98"/>
    </location>
</feature>
<accession>A0A2L0F4B3</accession>
<evidence type="ECO:0000313" key="2">
    <source>
        <dbReference type="EMBL" id="AUX46414.1"/>
    </source>
</evidence>